<gene>
    <name evidence="13" type="ORF">FNF29_06005</name>
</gene>
<dbReference type="NCBIfam" id="TIGR01297">
    <property type="entry name" value="CDF"/>
    <property type="match status" value="1"/>
</dbReference>
<accession>A0A5A8C8J3</accession>
<dbReference type="AlphaFoldDB" id="A0A5A8C8J3"/>
<comment type="caution">
    <text evidence="13">The sequence shown here is derived from an EMBL/GenBank/DDBJ whole genome shotgun (WGS) entry which is preliminary data.</text>
</comment>
<protein>
    <recommendedName>
        <fullName evidence="15">Cation efflux protein cytoplasmic domain-containing protein</fullName>
    </recommendedName>
</protein>
<evidence type="ECO:0000256" key="6">
    <source>
        <dbReference type="ARBA" id="ARBA00022989"/>
    </source>
</evidence>
<evidence type="ECO:0000256" key="7">
    <source>
        <dbReference type="ARBA" id="ARBA00023065"/>
    </source>
</evidence>
<reference evidence="13 14" key="1">
    <citation type="submission" date="2019-07" db="EMBL/GenBank/DDBJ databases">
        <title>Genomes of Cafeteria roenbergensis.</title>
        <authorList>
            <person name="Fischer M.G."/>
            <person name="Hackl T."/>
            <person name="Roman M."/>
        </authorList>
    </citation>
    <scope>NUCLEOTIDE SEQUENCE [LARGE SCALE GENOMIC DNA]</scope>
    <source>
        <strain evidence="13 14">BVI</strain>
    </source>
</reference>
<keyword evidence="8 10" id="KW-0472">Membrane</keyword>
<feature type="transmembrane region" description="Helical" evidence="10">
    <location>
        <begin position="70"/>
        <end position="90"/>
    </location>
</feature>
<dbReference type="InterPro" id="IPR027470">
    <property type="entry name" value="Cation_efflux_CTD"/>
</dbReference>
<evidence type="ECO:0000259" key="12">
    <source>
        <dbReference type="Pfam" id="PF16916"/>
    </source>
</evidence>
<feature type="compositionally biased region" description="Basic and acidic residues" evidence="9">
    <location>
        <begin position="1"/>
        <end position="16"/>
    </location>
</feature>
<feature type="region of interest" description="Disordered" evidence="9">
    <location>
        <begin position="1"/>
        <end position="55"/>
    </location>
</feature>
<feature type="compositionally biased region" description="Basic and acidic residues" evidence="9">
    <location>
        <begin position="30"/>
        <end position="44"/>
    </location>
</feature>
<feature type="transmembrane region" description="Helical" evidence="10">
    <location>
        <begin position="172"/>
        <end position="191"/>
    </location>
</feature>
<dbReference type="InterPro" id="IPR058533">
    <property type="entry name" value="Cation_efflux_TM"/>
</dbReference>
<dbReference type="PANTHER" id="PTHR11562">
    <property type="entry name" value="CATION EFFLUX PROTEIN/ ZINC TRANSPORTER"/>
    <property type="match status" value="1"/>
</dbReference>
<keyword evidence="6 10" id="KW-1133">Transmembrane helix</keyword>
<dbReference type="Pfam" id="PF16916">
    <property type="entry name" value="ZT_dimer"/>
    <property type="match status" value="1"/>
</dbReference>
<evidence type="ECO:0000313" key="13">
    <source>
        <dbReference type="EMBL" id="KAA0149452.1"/>
    </source>
</evidence>
<feature type="region of interest" description="Disordered" evidence="9">
    <location>
        <begin position="196"/>
        <end position="242"/>
    </location>
</feature>
<dbReference type="EMBL" id="VLTN01000043">
    <property type="protein sequence ID" value="KAA0149452.1"/>
    <property type="molecule type" value="Genomic_DNA"/>
</dbReference>
<dbReference type="InterPro" id="IPR002524">
    <property type="entry name" value="Cation_efflux"/>
</dbReference>
<dbReference type="SUPFAM" id="SSF161111">
    <property type="entry name" value="Cation efflux protein transmembrane domain-like"/>
    <property type="match status" value="1"/>
</dbReference>
<feature type="region of interest" description="Disordered" evidence="9">
    <location>
        <begin position="490"/>
        <end position="512"/>
    </location>
</feature>
<evidence type="ECO:0000256" key="5">
    <source>
        <dbReference type="ARBA" id="ARBA00022906"/>
    </source>
</evidence>
<dbReference type="PANTHER" id="PTHR11562:SF17">
    <property type="entry name" value="RE54080P-RELATED"/>
    <property type="match status" value="1"/>
</dbReference>
<feature type="transmembrane region" description="Helical" evidence="10">
    <location>
        <begin position="140"/>
        <end position="160"/>
    </location>
</feature>
<evidence type="ECO:0000256" key="4">
    <source>
        <dbReference type="ARBA" id="ARBA00022692"/>
    </source>
</evidence>
<dbReference type="Proteomes" id="UP000323011">
    <property type="component" value="Unassembled WGS sequence"/>
</dbReference>
<evidence type="ECO:0000259" key="11">
    <source>
        <dbReference type="Pfam" id="PF01545"/>
    </source>
</evidence>
<evidence type="ECO:0000256" key="3">
    <source>
        <dbReference type="ARBA" id="ARBA00022448"/>
    </source>
</evidence>
<evidence type="ECO:0000256" key="10">
    <source>
        <dbReference type="SAM" id="Phobius"/>
    </source>
</evidence>
<keyword evidence="5" id="KW-0864">Zinc transport</keyword>
<evidence type="ECO:0000256" key="2">
    <source>
        <dbReference type="ARBA" id="ARBA00008873"/>
    </source>
</evidence>
<feature type="transmembrane region" description="Helical" evidence="10">
    <location>
        <begin position="325"/>
        <end position="346"/>
    </location>
</feature>
<name>A0A5A8C8J3_CAFRO</name>
<comment type="similarity">
    <text evidence="2">Belongs to the cation diffusion facilitator (CDF) transporter (TC 2.A.4) family. SLC30A subfamily.</text>
</comment>
<feature type="transmembrane region" description="Helical" evidence="10">
    <location>
        <begin position="300"/>
        <end position="319"/>
    </location>
</feature>
<keyword evidence="14" id="KW-1185">Reference proteome</keyword>
<evidence type="ECO:0000256" key="9">
    <source>
        <dbReference type="SAM" id="MobiDB-lite"/>
    </source>
</evidence>
<dbReference type="OMA" id="NGLHTWS"/>
<comment type="subcellular location">
    <subcellularLocation>
        <location evidence="1">Membrane</location>
        <topology evidence="1">Multi-pass membrane protein</topology>
    </subcellularLocation>
</comment>
<dbReference type="Gene3D" id="1.20.1510.10">
    <property type="entry name" value="Cation efflux protein transmembrane domain"/>
    <property type="match status" value="1"/>
</dbReference>
<keyword evidence="4 10" id="KW-0812">Transmembrane</keyword>
<dbReference type="InterPro" id="IPR036837">
    <property type="entry name" value="Cation_efflux_CTD_sf"/>
</dbReference>
<dbReference type="GO" id="GO:0005385">
    <property type="term" value="F:zinc ion transmembrane transporter activity"/>
    <property type="evidence" value="ECO:0007669"/>
    <property type="project" value="TreeGrafter"/>
</dbReference>
<sequence>MAAVAERGDRLIDEKATSSQSEISVTVASEGHHGHSHGKGDHGHSHGAAVGSGSARDDNDAKAVAAIRQLSLAIAMCFVFMIAETVGGYFSGSIAIMTDAAHLLSDVTSLVIGVVAMCMARRKPSAKMTFGWKRLEVFGALVSVFIIWILVAALVYEAVLRIFEPEDVDGRLMFIVASIGLVVNIALMRVLHQGHGHSHGGDDHGHSHGGGGDHGHSHGGGHGHSHGSDHGHSHGGSPSVSSSGYGTGMDMVVADALKPKAGCCTRCMGWCVRTAFGDHSHGGGQPDDTNMNVRAAFIHALGDLIQSIGVMIAAGLIWYNPEWKIADPICTFLFSILVMWTTFGIVREASSMLLMSVPGRIDTVEFVEELEALPGVANVHDLHVWALTPKDIILTVHIVTDTPSRTLFDAQRCAAKHGISHTTIQIECCGSDDLANCWKANATCEFEITAGAGAGASSAARTGRSRSAVAARASARDGLLAAAEEGRRATGVDRRAFGSRSGPLTPHVGCSKHASADSGAADALAATAAQAASCGDDDHSDDGHGHGHSH</sequence>
<dbReference type="InterPro" id="IPR050681">
    <property type="entry name" value="CDF/SLC30A"/>
</dbReference>
<dbReference type="Pfam" id="PF01545">
    <property type="entry name" value="Cation_efflux"/>
    <property type="match status" value="1"/>
</dbReference>
<feature type="compositionally biased region" description="Polar residues" evidence="9">
    <location>
        <begin position="17"/>
        <end position="27"/>
    </location>
</feature>
<feature type="compositionally biased region" description="Basic and acidic residues" evidence="9">
    <location>
        <begin position="199"/>
        <end position="216"/>
    </location>
</feature>
<feature type="domain" description="Cation efflux protein transmembrane" evidence="11">
    <location>
        <begin position="72"/>
        <end position="354"/>
    </location>
</feature>
<dbReference type="SUPFAM" id="SSF160240">
    <property type="entry name" value="Cation efflux protein cytoplasmic domain-like"/>
    <property type="match status" value="1"/>
</dbReference>
<keyword evidence="5" id="KW-0862">Zinc</keyword>
<dbReference type="InterPro" id="IPR027469">
    <property type="entry name" value="Cation_efflux_TMD_sf"/>
</dbReference>
<dbReference type="GO" id="GO:0005886">
    <property type="term" value="C:plasma membrane"/>
    <property type="evidence" value="ECO:0007669"/>
    <property type="project" value="TreeGrafter"/>
</dbReference>
<organism evidence="13 14">
    <name type="scientific">Cafeteria roenbergensis</name>
    <name type="common">Marine flagellate</name>
    <dbReference type="NCBI Taxonomy" id="33653"/>
    <lineage>
        <taxon>Eukaryota</taxon>
        <taxon>Sar</taxon>
        <taxon>Stramenopiles</taxon>
        <taxon>Bigyra</taxon>
        <taxon>Opalozoa</taxon>
        <taxon>Bicosoecida</taxon>
        <taxon>Cafeteriaceae</taxon>
        <taxon>Cafeteria</taxon>
    </lineage>
</organism>
<proteinExistence type="inferred from homology"/>
<evidence type="ECO:0000313" key="14">
    <source>
        <dbReference type="Proteomes" id="UP000323011"/>
    </source>
</evidence>
<keyword evidence="3" id="KW-0813">Transport</keyword>
<feature type="transmembrane region" description="Helical" evidence="10">
    <location>
        <begin position="102"/>
        <end position="120"/>
    </location>
</feature>
<evidence type="ECO:0000256" key="1">
    <source>
        <dbReference type="ARBA" id="ARBA00004141"/>
    </source>
</evidence>
<evidence type="ECO:0000256" key="8">
    <source>
        <dbReference type="ARBA" id="ARBA00023136"/>
    </source>
</evidence>
<feature type="domain" description="Cation efflux protein cytoplasmic" evidence="12">
    <location>
        <begin position="364"/>
        <end position="427"/>
    </location>
</feature>
<evidence type="ECO:0008006" key="15">
    <source>
        <dbReference type="Google" id="ProtNLM"/>
    </source>
</evidence>
<keyword evidence="7" id="KW-0406">Ion transport</keyword>